<evidence type="ECO:0000313" key="3">
    <source>
        <dbReference type="Proteomes" id="UP000523795"/>
    </source>
</evidence>
<dbReference type="InterPro" id="IPR052164">
    <property type="entry name" value="Anthracycline_SecMetBiosynth"/>
</dbReference>
<feature type="non-terminal residue" evidence="2">
    <location>
        <position position="203"/>
    </location>
</feature>
<name>A0ABX1JU93_9MICC</name>
<dbReference type="SUPFAM" id="SSF54593">
    <property type="entry name" value="Glyoxalase/Bleomycin resistance protein/Dihydroxybiphenyl dioxygenase"/>
    <property type="match status" value="1"/>
</dbReference>
<gene>
    <name evidence="2" type="ORF">HER39_20385</name>
</gene>
<accession>A0ABX1JU93</accession>
<dbReference type="Pfam" id="PF18029">
    <property type="entry name" value="Glyoxalase_6"/>
    <property type="match status" value="1"/>
</dbReference>
<comment type="caution">
    <text evidence="2">The sequence shown here is derived from an EMBL/GenBank/DDBJ whole genome shotgun (WGS) entry which is preliminary data.</text>
</comment>
<dbReference type="PANTHER" id="PTHR33993">
    <property type="entry name" value="GLYOXALASE-RELATED"/>
    <property type="match status" value="1"/>
</dbReference>
<evidence type="ECO:0000259" key="1">
    <source>
        <dbReference type="Pfam" id="PF18029"/>
    </source>
</evidence>
<dbReference type="PANTHER" id="PTHR33993:SF14">
    <property type="entry name" value="GB|AAF24581.1"/>
    <property type="match status" value="1"/>
</dbReference>
<reference evidence="2 3" key="1">
    <citation type="submission" date="2020-04" db="EMBL/GenBank/DDBJ databases">
        <authorList>
            <person name="Liu S."/>
        </authorList>
    </citation>
    <scope>NUCLEOTIDE SEQUENCE [LARGE SCALE GENOMIC DNA]</scope>
    <source>
        <strain evidence="2 3">CGMCC 1.15091</strain>
    </source>
</reference>
<dbReference type="Gene3D" id="3.10.180.10">
    <property type="entry name" value="2,3-Dihydroxybiphenyl 1,2-Dioxygenase, domain 1"/>
    <property type="match status" value="2"/>
</dbReference>
<dbReference type="Proteomes" id="UP000523795">
    <property type="component" value="Unassembled WGS sequence"/>
</dbReference>
<dbReference type="EMBL" id="JAAZSR010000828">
    <property type="protein sequence ID" value="NKX52888.1"/>
    <property type="molecule type" value="Genomic_DNA"/>
</dbReference>
<dbReference type="InterPro" id="IPR029068">
    <property type="entry name" value="Glyas_Bleomycin-R_OHBP_Dase"/>
</dbReference>
<protein>
    <recommendedName>
        <fullName evidence="1">Glyoxalase-like domain-containing protein</fullName>
    </recommendedName>
</protein>
<proteinExistence type="predicted"/>
<keyword evidence="3" id="KW-1185">Reference proteome</keyword>
<sequence length="203" mass="21225">RQVLGWELKLDGDAGVFSLDGVPVAGLRIDPDAGPVEAGWKVYLGTDDVTSAAERAVAAGAVIVQEQMALPVKAGSSVVLREPEGPLFGIASVAPEEASVPSPEPGRLALVDVMSHNLPAATAFQSALFPENALEHVEDGLSIFRNEQGTPLRRINAIHEELKAVLPPHWLAWFVVTDQAKAAETAVGAGGAVNVQDQPIAFG</sequence>
<feature type="domain" description="Glyoxalase-like" evidence="1">
    <location>
        <begin position="1"/>
        <end position="89"/>
    </location>
</feature>
<dbReference type="InterPro" id="IPR041581">
    <property type="entry name" value="Glyoxalase_6"/>
</dbReference>
<evidence type="ECO:0000313" key="2">
    <source>
        <dbReference type="EMBL" id="NKX52888.1"/>
    </source>
</evidence>
<feature type="non-terminal residue" evidence="2">
    <location>
        <position position="1"/>
    </location>
</feature>
<organism evidence="2 3">
    <name type="scientific">Arthrobacter deserti</name>
    <dbReference type="NCBI Taxonomy" id="1742687"/>
    <lineage>
        <taxon>Bacteria</taxon>
        <taxon>Bacillati</taxon>
        <taxon>Actinomycetota</taxon>
        <taxon>Actinomycetes</taxon>
        <taxon>Micrococcales</taxon>
        <taxon>Micrococcaceae</taxon>
        <taxon>Arthrobacter</taxon>
    </lineage>
</organism>